<feature type="transmembrane region" description="Helical" evidence="2">
    <location>
        <begin position="138"/>
        <end position="159"/>
    </location>
</feature>
<dbReference type="OrthoDB" id="9962184at2"/>
<comment type="caution">
    <text evidence="3">The sequence shown here is derived from an EMBL/GenBank/DDBJ whole genome shotgun (WGS) entry which is preliminary data.</text>
</comment>
<evidence type="ECO:0000313" key="3">
    <source>
        <dbReference type="EMBL" id="TCK59450.1"/>
    </source>
</evidence>
<dbReference type="Gene3D" id="1.25.40.10">
    <property type="entry name" value="Tetratricopeptide repeat domain"/>
    <property type="match status" value="1"/>
</dbReference>
<protein>
    <submittedName>
        <fullName evidence="3">Uncharacterized protein</fullName>
    </submittedName>
</protein>
<keyword evidence="4" id="KW-1185">Reference proteome</keyword>
<dbReference type="Proteomes" id="UP000294614">
    <property type="component" value="Unassembled WGS sequence"/>
</dbReference>
<accession>A0A4R1K651</accession>
<keyword evidence="2" id="KW-0812">Transmembrane</keyword>
<dbReference type="PROSITE" id="PS50005">
    <property type="entry name" value="TPR"/>
    <property type="match status" value="1"/>
</dbReference>
<feature type="transmembrane region" description="Helical" evidence="2">
    <location>
        <begin position="52"/>
        <end position="73"/>
    </location>
</feature>
<proteinExistence type="predicted"/>
<name>A0A4R1K651_9BACT</name>
<evidence type="ECO:0000313" key="4">
    <source>
        <dbReference type="Proteomes" id="UP000294614"/>
    </source>
</evidence>
<evidence type="ECO:0000256" key="1">
    <source>
        <dbReference type="PROSITE-ProRule" id="PRU00339"/>
    </source>
</evidence>
<reference evidence="3 4" key="1">
    <citation type="submission" date="2019-03" db="EMBL/GenBank/DDBJ databases">
        <title>Genomic Encyclopedia of Type Strains, Phase IV (KMG-IV): sequencing the most valuable type-strain genomes for metagenomic binning, comparative biology and taxonomic classification.</title>
        <authorList>
            <person name="Goeker M."/>
        </authorList>
    </citation>
    <scope>NUCLEOTIDE SEQUENCE [LARGE SCALE GENOMIC DNA]</scope>
    <source>
        <strain evidence="3 4">DSM 24984</strain>
    </source>
</reference>
<dbReference type="RefSeq" id="WP_132874359.1">
    <property type="nucleotide sequence ID" value="NZ_JAJUHT010000006.1"/>
</dbReference>
<sequence length="422" mass="47861">MAYRSYIKKVPGFTFLGPTLIFAGMLTASDTGLTYALNPDMVLDGLSRNLAVFYFIVTAFFSFLLMHAGYLLYSGMVYSRYYASIVLYSCLTALMARVFLLGFQPAPWKIFIEGAFLIAALLYIGQRQFRLRFDYKRSVVGVTVFFIWVMTFMTAGYFYKRVKDMNSTPPINTVTLEAAPVSTEVTPLPFGYGLKIPPNFHLSSIENDSGTLYVTFHNPDYGYIILSNFSSMTPVFKRMRVLGYKNEMDFISRFFTESVGLLQLYVRRNMTSLHVREFDKVEVGDMSIFMEKSNGDNSIAHIFKGSELLGEVSILSISMNDTGMYNEIFSTIISDEPEKDAHKLFENGLKLQQEGKIEEAKRLFAWAMVINPDDPEYRYVLAETFAMTGYVSSAKKQLEACLKLSRGHQRALKLAGALSKLK</sequence>
<dbReference type="AlphaFoldDB" id="A0A4R1K651"/>
<dbReference type="InterPro" id="IPR011990">
    <property type="entry name" value="TPR-like_helical_dom_sf"/>
</dbReference>
<gene>
    <name evidence="3" type="ORF">C8D98_2384</name>
</gene>
<dbReference type="SUPFAM" id="SSF48452">
    <property type="entry name" value="TPR-like"/>
    <property type="match status" value="1"/>
</dbReference>
<evidence type="ECO:0000256" key="2">
    <source>
        <dbReference type="SAM" id="Phobius"/>
    </source>
</evidence>
<feature type="transmembrane region" description="Helical" evidence="2">
    <location>
        <begin position="110"/>
        <end position="126"/>
    </location>
</feature>
<keyword evidence="1" id="KW-0802">TPR repeat</keyword>
<keyword evidence="2" id="KW-1133">Transmembrane helix</keyword>
<feature type="transmembrane region" description="Helical" evidence="2">
    <location>
        <begin position="85"/>
        <end position="104"/>
    </location>
</feature>
<dbReference type="EMBL" id="SMGG01000006">
    <property type="protein sequence ID" value="TCK59450.1"/>
    <property type="molecule type" value="Genomic_DNA"/>
</dbReference>
<feature type="repeat" description="TPR" evidence="1">
    <location>
        <begin position="341"/>
        <end position="374"/>
    </location>
</feature>
<dbReference type="InterPro" id="IPR019734">
    <property type="entry name" value="TPR_rpt"/>
</dbReference>
<keyword evidence="2" id="KW-0472">Membrane</keyword>
<organism evidence="3 4">
    <name type="scientific">Seleniivibrio woodruffii</name>
    <dbReference type="NCBI Taxonomy" id="1078050"/>
    <lineage>
        <taxon>Bacteria</taxon>
        <taxon>Pseudomonadati</taxon>
        <taxon>Deferribacterota</taxon>
        <taxon>Deferribacteres</taxon>
        <taxon>Deferribacterales</taxon>
        <taxon>Geovibrionaceae</taxon>
        <taxon>Seleniivibrio</taxon>
    </lineage>
</organism>